<geneLocation type="plasmid" evidence="12">
    <name>pmme07001</name>
</geneLocation>
<dbReference type="OrthoDB" id="7873424at2"/>
<keyword evidence="8 10" id="KW-1133">Transmembrane helix</keyword>
<feature type="transmembrane region" description="Helical" evidence="10">
    <location>
        <begin position="18"/>
        <end position="38"/>
    </location>
</feature>
<keyword evidence="12" id="KW-1185">Reference proteome</keyword>
<evidence type="ECO:0000256" key="10">
    <source>
        <dbReference type="SAM" id="Phobius"/>
    </source>
</evidence>
<sequence>MSERLIDLLQRLAPRERWLLGLLVLVVLPLALVLGWLWPLQEERQAAEARLAEARALEAWVADRQVEKSRLASPLTAAEIPPAIGASALEQSLISRNLRPFLSALETRGGGEVALRFDEVEFTALMRWMDREDPAWGYRITALRIDRAERPAFVEARLTLVPVAAE</sequence>
<keyword evidence="4" id="KW-1003">Cell membrane</keyword>
<dbReference type="InterPro" id="IPR007690">
    <property type="entry name" value="T2SS_GspM"/>
</dbReference>
<accession>A0A6I6ILT8</accession>
<keyword evidence="5" id="KW-0997">Cell inner membrane</keyword>
<keyword evidence="6 10" id="KW-0812">Transmembrane</keyword>
<organism evidence="11 12">
    <name type="scientific">Roseovarius faecimaris</name>
    <dbReference type="NCBI Taxonomy" id="2494550"/>
    <lineage>
        <taxon>Bacteria</taxon>
        <taxon>Pseudomonadati</taxon>
        <taxon>Pseudomonadota</taxon>
        <taxon>Alphaproteobacteria</taxon>
        <taxon>Rhodobacterales</taxon>
        <taxon>Roseobacteraceae</taxon>
        <taxon>Roseovarius</taxon>
    </lineage>
</organism>
<keyword evidence="11" id="KW-0614">Plasmid</keyword>
<evidence type="ECO:0000256" key="2">
    <source>
        <dbReference type="ARBA" id="ARBA00010637"/>
    </source>
</evidence>
<evidence type="ECO:0000256" key="7">
    <source>
        <dbReference type="ARBA" id="ARBA00022927"/>
    </source>
</evidence>
<evidence type="ECO:0000256" key="3">
    <source>
        <dbReference type="ARBA" id="ARBA00022448"/>
    </source>
</evidence>
<gene>
    <name evidence="11" type="ORF">EI983_00080</name>
</gene>
<dbReference type="Pfam" id="PF04612">
    <property type="entry name" value="T2SSM"/>
    <property type="match status" value="1"/>
</dbReference>
<keyword evidence="9 10" id="KW-0472">Membrane</keyword>
<comment type="subcellular location">
    <subcellularLocation>
        <location evidence="1">Cell inner membrane</location>
        <topology evidence="1">Single-pass membrane protein</topology>
    </subcellularLocation>
</comment>
<dbReference type="RefSeq" id="WP_157705191.1">
    <property type="nucleotide sequence ID" value="NZ_CP034347.1"/>
</dbReference>
<dbReference type="Gene3D" id="3.30.1360.100">
    <property type="entry name" value="General secretion pathway protein M, EpsM"/>
    <property type="match status" value="1"/>
</dbReference>
<dbReference type="KEGG" id="rom:EI983_00080"/>
<comment type="similarity">
    <text evidence="2">Belongs to the GSP M family.</text>
</comment>
<evidence type="ECO:0000256" key="9">
    <source>
        <dbReference type="ARBA" id="ARBA00023136"/>
    </source>
</evidence>
<dbReference type="AlphaFoldDB" id="A0A6I6ILT8"/>
<name>A0A6I6ILT8_9RHOB</name>
<evidence type="ECO:0008006" key="13">
    <source>
        <dbReference type="Google" id="ProtNLM"/>
    </source>
</evidence>
<keyword evidence="7" id="KW-0653">Protein transport</keyword>
<dbReference type="EMBL" id="CP034347">
    <property type="protein sequence ID" value="QGX96753.1"/>
    <property type="molecule type" value="Genomic_DNA"/>
</dbReference>
<evidence type="ECO:0000313" key="11">
    <source>
        <dbReference type="EMBL" id="QGX96753.1"/>
    </source>
</evidence>
<evidence type="ECO:0000256" key="8">
    <source>
        <dbReference type="ARBA" id="ARBA00022989"/>
    </source>
</evidence>
<evidence type="ECO:0000256" key="5">
    <source>
        <dbReference type="ARBA" id="ARBA00022519"/>
    </source>
</evidence>
<reference evidence="11 12" key="1">
    <citation type="submission" date="2018-12" db="EMBL/GenBank/DDBJ databases">
        <title>Complete genome sequence of Roseovarius sp. MME-070.</title>
        <authorList>
            <person name="Nam Y.-D."/>
            <person name="Kang J."/>
            <person name="Chung W.-H."/>
            <person name="Park Y.S."/>
        </authorList>
    </citation>
    <scope>NUCLEOTIDE SEQUENCE [LARGE SCALE GENOMIC DNA]</scope>
    <source>
        <strain evidence="11 12">MME-070</strain>
        <plasmid evidence="12">pmme07001</plasmid>
    </source>
</reference>
<dbReference type="InterPro" id="IPR023229">
    <property type="entry name" value="T2SS_M_periplasmic_sf"/>
</dbReference>
<evidence type="ECO:0000256" key="6">
    <source>
        <dbReference type="ARBA" id="ARBA00022692"/>
    </source>
</evidence>
<evidence type="ECO:0000256" key="4">
    <source>
        <dbReference type="ARBA" id="ARBA00022475"/>
    </source>
</evidence>
<dbReference type="GO" id="GO:0015627">
    <property type="term" value="C:type II protein secretion system complex"/>
    <property type="evidence" value="ECO:0007669"/>
    <property type="project" value="InterPro"/>
</dbReference>
<evidence type="ECO:0000256" key="1">
    <source>
        <dbReference type="ARBA" id="ARBA00004377"/>
    </source>
</evidence>
<dbReference type="Proteomes" id="UP000428330">
    <property type="component" value="Plasmid pMME07001"/>
</dbReference>
<keyword evidence="3" id="KW-0813">Transport</keyword>
<evidence type="ECO:0000313" key="12">
    <source>
        <dbReference type="Proteomes" id="UP000428330"/>
    </source>
</evidence>
<protein>
    <recommendedName>
        <fullName evidence="13">Type II secretion system protein M</fullName>
    </recommendedName>
</protein>
<dbReference type="SUPFAM" id="SSF103054">
    <property type="entry name" value="General secretion pathway protein M, EpsM"/>
    <property type="match status" value="1"/>
</dbReference>
<dbReference type="GO" id="GO:0005886">
    <property type="term" value="C:plasma membrane"/>
    <property type="evidence" value="ECO:0007669"/>
    <property type="project" value="UniProtKB-SubCell"/>
</dbReference>
<dbReference type="GO" id="GO:0015628">
    <property type="term" value="P:protein secretion by the type II secretion system"/>
    <property type="evidence" value="ECO:0007669"/>
    <property type="project" value="InterPro"/>
</dbReference>
<proteinExistence type="inferred from homology"/>